<dbReference type="Proteomes" id="UP000554520">
    <property type="component" value="Unassembled WGS sequence"/>
</dbReference>
<evidence type="ECO:0000256" key="1">
    <source>
        <dbReference type="SAM" id="MobiDB-lite"/>
    </source>
</evidence>
<reference evidence="2 3" key="1">
    <citation type="submission" date="2020-08" db="EMBL/GenBank/DDBJ databases">
        <title>Genomic Encyclopedia of Type Strains, Phase III (KMG-III): the genomes of soil and plant-associated and newly described type strains.</title>
        <authorList>
            <person name="Whitman W."/>
        </authorList>
    </citation>
    <scope>NUCLEOTIDE SEQUENCE [LARGE SCALE GENOMIC DNA]</scope>
    <source>
        <strain evidence="2 3">CECT 7015</strain>
    </source>
</reference>
<gene>
    <name evidence="2" type="ORF">FHS21_003688</name>
</gene>
<name>A0A839UEJ0_9HYPH</name>
<dbReference type="AlphaFoldDB" id="A0A839UEJ0"/>
<dbReference type="RefSeq" id="WP_183663427.1">
    <property type="nucleotide sequence ID" value="NZ_JACHXN010000011.1"/>
</dbReference>
<protein>
    <submittedName>
        <fullName evidence="2">Uncharacterized protein</fullName>
    </submittedName>
</protein>
<comment type="caution">
    <text evidence="2">The sequence shown here is derived from an EMBL/GenBank/DDBJ whole genome shotgun (WGS) entry which is preliminary data.</text>
</comment>
<evidence type="ECO:0000313" key="3">
    <source>
        <dbReference type="Proteomes" id="UP000554520"/>
    </source>
</evidence>
<organism evidence="2 3">
    <name type="scientific">Phyllobacterium trifolii</name>
    <dbReference type="NCBI Taxonomy" id="300193"/>
    <lineage>
        <taxon>Bacteria</taxon>
        <taxon>Pseudomonadati</taxon>
        <taxon>Pseudomonadota</taxon>
        <taxon>Alphaproteobacteria</taxon>
        <taxon>Hyphomicrobiales</taxon>
        <taxon>Phyllobacteriaceae</taxon>
        <taxon>Phyllobacterium</taxon>
    </lineage>
</organism>
<feature type="region of interest" description="Disordered" evidence="1">
    <location>
        <begin position="1"/>
        <end position="20"/>
    </location>
</feature>
<proteinExistence type="predicted"/>
<keyword evidence="3" id="KW-1185">Reference proteome</keyword>
<sequence>MQRAHLKASQQLRRCPKSHEDADRLARRVMTLFDEGLRDEAAIVSAAVFQERLITEIMTNRHVGSYHVAAA</sequence>
<dbReference type="EMBL" id="JACHXN010000011">
    <property type="protein sequence ID" value="MBB3147272.1"/>
    <property type="molecule type" value="Genomic_DNA"/>
</dbReference>
<evidence type="ECO:0000313" key="2">
    <source>
        <dbReference type="EMBL" id="MBB3147272.1"/>
    </source>
</evidence>
<accession>A0A839UEJ0</accession>